<reference evidence="2 3" key="1">
    <citation type="submission" date="2013-02" db="EMBL/GenBank/DDBJ databases">
        <authorList>
            <person name="Harkins D.M."/>
            <person name="Durkin A.S."/>
            <person name="Brinkac L.M."/>
            <person name="Haft D.H."/>
            <person name="Selengut J.D."/>
            <person name="Sanka R."/>
            <person name="DePew J."/>
            <person name="Purushe J."/>
            <person name="Tulsiani S.M."/>
            <person name="Graham G.C."/>
            <person name="Burns M.-A."/>
            <person name="Dohnt M.F."/>
            <person name="Smythe L.D."/>
            <person name="McKay D.B."/>
            <person name="Craig S.B."/>
            <person name="Vinetz J.M."/>
            <person name="Sutton G.G."/>
            <person name="Nierman W.C."/>
            <person name="Fouts D.E."/>
        </authorList>
    </citation>
    <scope>NUCLEOTIDE SEQUENCE [LARGE SCALE GENOMIC DNA]</scope>
    <source>
        <strain evidence="2 3">LT2050</strain>
    </source>
</reference>
<sequence length="44" mass="4824">MDGDGKRKGISITSAALQFEYSGHVLNLLDTPGHEDFQKIHIAL</sequence>
<dbReference type="GO" id="GO:0003746">
    <property type="term" value="F:translation elongation factor activity"/>
    <property type="evidence" value="ECO:0007669"/>
    <property type="project" value="UniProtKB-KW"/>
</dbReference>
<dbReference type="GO" id="GO:0005829">
    <property type="term" value="C:cytosol"/>
    <property type="evidence" value="ECO:0007669"/>
    <property type="project" value="TreeGrafter"/>
</dbReference>
<dbReference type="PANTHER" id="PTHR43556">
    <property type="entry name" value="PEPTIDE CHAIN RELEASE FACTOR RF3"/>
    <property type="match status" value="1"/>
</dbReference>
<comment type="caution">
    <text evidence="2">The sequence shown here is derived from an EMBL/GenBank/DDBJ whole genome shotgun (WGS) entry which is preliminary data.</text>
</comment>
<dbReference type="AlphaFoldDB" id="M3ISS7"/>
<organism evidence="2 3">
    <name type="scientific">Leptospira interrogans serovar Copenhageni str. LT2050</name>
    <dbReference type="NCBI Taxonomy" id="1001598"/>
    <lineage>
        <taxon>Bacteria</taxon>
        <taxon>Pseudomonadati</taxon>
        <taxon>Spirochaetota</taxon>
        <taxon>Spirochaetia</taxon>
        <taxon>Leptospirales</taxon>
        <taxon>Leptospiraceae</taxon>
        <taxon>Leptospira</taxon>
    </lineage>
</organism>
<dbReference type="InterPro" id="IPR000795">
    <property type="entry name" value="T_Tr_GTP-bd_dom"/>
</dbReference>
<gene>
    <name evidence="2" type="ORF">LEP1GSC150_3316</name>
</gene>
<keyword evidence="2" id="KW-0251">Elongation factor</keyword>
<evidence type="ECO:0000313" key="2">
    <source>
        <dbReference type="EMBL" id="EMG23577.1"/>
    </source>
</evidence>
<protein>
    <submittedName>
        <fullName evidence="2">Elongation factor Tu GTP binding domain protein</fullName>
    </submittedName>
</protein>
<dbReference type="GO" id="GO:0005525">
    <property type="term" value="F:GTP binding"/>
    <property type="evidence" value="ECO:0007669"/>
    <property type="project" value="InterPro"/>
</dbReference>
<dbReference type="Gene3D" id="3.40.50.300">
    <property type="entry name" value="P-loop containing nucleotide triphosphate hydrolases"/>
    <property type="match status" value="1"/>
</dbReference>
<proteinExistence type="predicted"/>
<keyword evidence="2" id="KW-0648">Protein biosynthesis</keyword>
<name>M3ISS7_LEPIT</name>
<dbReference type="SUPFAM" id="SSF52540">
    <property type="entry name" value="P-loop containing nucleoside triphosphate hydrolases"/>
    <property type="match status" value="1"/>
</dbReference>
<dbReference type="GO" id="GO:0016150">
    <property type="term" value="F:translation release factor activity, codon nonspecific"/>
    <property type="evidence" value="ECO:0007669"/>
    <property type="project" value="TreeGrafter"/>
</dbReference>
<dbReference type="PANTHER" id="PTHR43556:SF2">
    <property type="entry name" value="PEPTIDE CHAIN RELEASE FACTOR RF3"/>
    <property type="match status" value="1"/>
</dbReference>
<evidence type="ECO:0000259" key="1">
    <source>
        <dbReference type="Pfam" id="PF00009"/>
    </source>
</evidence>
<dbReference type="Proteomes" id="UP000011778">
    <property type="component" value="Unassembled WGS sequence"/>
</dbReference>
<accession>M3ISS7</accession>
<dbReference type="GO" id="GO:0003924">
    <property type="term" value="F:GTPase activity"/>
    <property type="evidence" value="ECO:0007669"/>
    <property type="project" value="InterPro"/>
</dbReference>
<evidence type="ECO:0000313" key="3">
    <source>
        <dbReference type="Proteomes" id="UP000011778"/>
    </source>
</evidence>
<dbReference type="EMBL" id="AFMD02000088">
    <property type="protein sequence ID" value="EMG23577.1"/>
    <property type="molecule type" value="Genomic_DNA"/>
</dbReference>
<dbReference type="Pfam" id="PF00009">
    <property type="entry name" value="GTP_EFTU"/>
    <property type="match status" value="1"/>
</dbReference>
<feature type="domain" description="Tr-type G" evidence="1">
    <location>
        <begin position="6"/>
        <end position="39"/>
    </location>
</feature>
<dbReference type="InterPro" id="IPR027417">
    <property type="entry name" value="P-loop_NTPase"/>
</dbReference>
<dbReference type="InterPro" id="IPR004548">
    <property type="entry name" value="PrfC"/>
</dbReference>